<dbReference type="InterPro" id="IPR007160">
    <property type="entry name" value="DUF362"/>
</dbReference>
<dbReference type="EMBL" id="OMOF01000078">
    <property type="protein sequence ID" value="SPF36782.1"/>
    <property type="molecule type" value="Genomic_DNA"/>
</dbReference>
<proteinExistence type="predicted"/>
<dbReference type="AlphaFoldDB" id="A0A2U3KAT6"/>
<evidence type="ECO:0000313" key="7">
    <source>
        <dbReference type="Proteomes" id="UP000238916"/>
    </source>
</evidence>
<reference evidence="7" key="1">
    <citation type="submission" date="2018-02" db="EMBL/GenBank/DDBJ databases">
        <authorList>
            <person name="Hausmann B."/>
        </authorList>
    </citation>
    <scope>NUCLEOTIDE SEQUENCE [LARGE SCALE GENOMIC DNA]</scope>
    <source>
        <strain evidence="7">Peat soil MAG SbF1</strain>
    </source>
</reference>
<keyword evidence="3" id="KW-0408">Iron</keyword>
<dbReference type="Gene3D" id="3.30.70.20">
    <property type="match status" value="1"/>
</dbReference>
<dbReference type="OrthoDB" id="9781559at2"/>
<dbReference type="PANTHER" id="PTHR43687:SF1">
    <property type="entry name" value="FERREDOXIN III"/>
    <property type="match status" value="1"/>
</dbReference>
<evidence type="ECO:0000256" key="4">
    <source>
        <dbReference type="ARBA" id="ARBA00023014"/>
    </source>
</evidence>
<evidence type="ECO:0000313" key="6">
    <source>
        <dbReference type="EMBL" id="SPF36782.1"/>
    </source>
</evidence>
<dbReference type="InterPro" id="IPR017900">
    <property type="entry name" value="4Fe4S_Fe_S_CS"/>
</dbReference>
<dbReference type="InterPro" id="IPR017896">
    <property type="entry name" value="4Fe4S_Fe-S-bd"/>
</dbReference>
<dbReference type="PROSITE" id="PS00198">
    <property type="entry name" value="4FE4S_FER_1"/>
    <property type="match status" value="1"/>
</dbReference>
<gene>
    <name evidence="6" type="ORF">SBF1_1690009</name>
</gene>
<dbReference type="PROSITE" id="PS51379">
    <property type="entry name" value="4FE4S_FER_2"/>
    <property type="match status" value="2"/>
</dbReference>
<dbReference type="PANTHER" id="PTHR43687">
    <property type="entry name" value="ADENYLYLSULFATE REDUCTASE, BETA SUBUNIT"/>
    <property type="match status" value="1"/>
</dbReference>
<keyword evidence="4" id="KW-0411">Iron-sulfur</keyword>
<dbReference type="Proteomes" id="UP000238916">
    <property type="component" value="Unassembled WGS sequence"/>
</dbReference>
<evidence type="ECO:0000256" key="1">
    <source>
        <dbReference type="ARBA" id="ARBA00022485"/>
    </source>
</evidence>
<accession>A0A2U3KAT6</accession>
<feature type="domain" description="4Fe-4S ferredoxin-type" evidence="5">
    <location>
        <begin position="221"/>
        <end position="250"/>
    </location>
</feature>
<sequence length="391" mass="42512">MAKSIVYFASARAKYFDYDYGFLGKFEEILNLINLNNFVAKGDYIPIKMHLGSQGAYRVVRPAFIRKLVDSLKNVGGEPFVTDTVRIPGLEYLRVASANGINELSTGVPVIMADGVFGRDSVMRPCGPILGEIGIASAIHDAPAMIVLSHCKGHIASGYGGAVKNLGMGGIAFKDRNGIHQRGRMHFLQNAELSWTAEKCSHCLQCVGACPHESITFDQNEWLVIDQQKCARCGRCARVCTEGALVLPQNAELFQKVLAEAAAAVLDTFPKGKVLYINFVTEVQPECDCMPMADAPLIPDIGVLVSDDIVAIEKATLDLIGQAQIIRDSKAGDKGLTSAENIFRKIHGKDPYLQVRAIAEFGLGSEDYEIVEVLCKPKPDGSIEPRNPFGH</sequence>
<dbReference type="InterPro" id="IPR050572">
    <property type="entry name" value="Fe-S_Ferredoxin"/>
</dbReference>
<dbReference type="Pfam" id="PF12838">
    <property type="entry name" value="Fer4_7"/>
    <property type="match status" value="1"/>
</dbReference>
<evidence type="ECO:0000259" key="5">
    <source>
        <dbReference type="PROSITE" id="PS51379"/>
    </source>
</evidence>
<feature type="domain" description="4Fe-4S ferredoxin-type" evidence="5">
    <location>
        <begin position="191"/>
        <end position="220"/>
    </location>
</feature>
<evidence type="ECO:0000256" key="3">
    <source>
        <dbReference type="ARBA" id="ARBA00023004"/>
    </source>
</evidence>
<name>A0A2U3KAT6_9FIRM</name>
<dbReference type="GO" id="GO:0046872">
    <property type="term" value="F:metal ion binding"/>
    <property type="evidence" value="ECO:0007669"/>
    <property type="project" value="UniProtKB-KW"/>
</dbReference>
<keyword evidence="2" id="KW-0479">Metal-binding</keyword>
<dbReference type="Pfam" id="PF04015">
    <property type="entry name" value="DUF362"/>
    <property type="match status" value="1"/>
</dbReference>
<dbReference type="GO" id="GO:0051539">
    <property type="term" value="F:4 iron, 4 sulfur cluster binding"/>
    <property type="evidence" value="ECO:0007669"/>
    <property type="project" value="UniProtKB-KW"/>
</dbReference>
<evidence type="ECO:0000256" key="2">
    <source>
        <dbReference type="ARBA" id="ARBA00022723"/>
    </source>
</evidence>
<organism evidence="6 7">
    <name type="scientific">Candidatus Desulfosporosinus infrequens</name>
    <dbReference type="NCBI Taxonomy" id="2043169"/>
    <lineage>
        <taxon>Bacteria</taxon>
        <taxon>Bacillati</taxon>
        <taxon>Bacillota</taxon>
        <taxon>Clostridia</taxon>
        <taxon>Eubacteriales</taxon>
        <taxon>Desulfitobacteriaceae</taxon>
        <taxon>Desulfosporosinus</taxon>
    </lineage>
</organism>
<protein>
    <submittedName>
        <fullName evidence="6">4Fe-4S binding domain protein</fullName>
    </submittedName>
</protein>
<dbReference type="SUPFAM" id="SSF54862">
    <property type="entry name" value="4Fe-4S ferredoxins"/>
    <property type="match status" value="1"/>
</dbReference>
<keyword evidence="1" id="KW-0004">4Fe-4S</keyword>